<gene>
    <name evidence="5" type="ORF">KGD84_24750</name>
</gene>
<reference evidence="5 6" key="1">
    <citation type="submission" date="2021-05" db="EMBL/GenBank/DDBJ databases">
        <title>Direct Submission.</title>
        <authorList>
            <person name="Li K."/>
            <person name="Gao J."/>
        </authorList>
    </citation>
    <scope>NUCLEOTIDE SEQUENCE [LARGE SCALE GENOMIC DNA]</scope>
    <source>
        <strain evidence="5 6">Mg02</strain>
    </source>
</reference>
<dbReference type="EMBL" id="CP074133">
    <property type="protein sequence ID" value="QUX21581.1"/>
    <property type="molecule type" value="Genomic_DNA"/>
</dbReference>
<keyword evidence="1" id="KW-0805">Transcription regulation</keyword>
<dbReference type="InterPro" id="IPR036390">
    <property type="entry name" value="WH_DNA-bd_sf"/>
</dbReference>
<dbReference type="InterPro" id="IPR051081">
    <property type="entry name" value="HTH_MetalResp_TranReg"/>
</dbReference>
<dbReference type="PRINTS" id="PR00778">
    <property type="entry name" value="HTHARSR"/>
</dbReference>
<feature type="domain" description="HTH arsR-type" evidence="4">
    <location>
        <begin position="48"/>
        <end position="142"/>
    </location>
</feature>
<sequence>MVEHGQGDGHACPSVFDDRRISKIHPSHYAGAKRRCEEVRVAAREQHHPPLDGVELVTVLAALAEPTRLKIVRMLAARDGERAWKDIDLPIAQSTLSHHLKILRNAGLVQSRTEGTRCFISLRDGDVSERFPGLLETVLSCERGALACGDTVSSDTGADAAAEAAVRPV</sequence>
<organism evidence="5 6">
    <name type="scientific">Nocardiopsis changdeensis</name>
    <dbReference type="NCBI Taxonomy" id="2831969"/>
    <lineage>
        <taxon>Bacteria</taxon>
        <taxon>Bacillati</taxon>
        <taxon>Actinomycetota</taxon>
        <taxon>Actinomycetes</taxon>
        <taxon>Streptosporangiales</taxon>
        <taxon>Nocardiopsidaceae</taxon>
        <taxon>Nocardiopsis</taxon>
    </lineage>
</organism>
<keyword evidence="3" id="KW-0804">Transcription</keyword>
<dbReference type="SUPFAM" id="SSF46785">
    <property type="entry name" value="Winged helix' DNA-binding domain"/>
    <property type="match status" value="1"/>
</dbReference>
<dbReference type="PANTHER" id="PTHR33154">
    <property type="entry name" value="TRANSCRIPTIONAL REGULATOR, ARSR FAMILY"/>
    <property type="match status" value="1"/>
</dbReference>
<dbReference type="PROSITE" id="PS50987">
    <property type="entry name" value="HTH_ARSR_2"/>
    <property type="match status" value="1"/>
</dbReference>
<evidence type="ECO:0000313" key="6">
    <source>
        <dbReference type="Proteomes" id="UP000676079"/>
    </source>
</evidence>
<keyword evidence="6" id="KW-1185">Reference proteome</keyword>
<dbReference type="InterPro" id="IPR036388">
    <property type="entry name" value="WH-like_DNA-bd_sf"/>
</dbReference>
<dbReference type="SMART" id="SM00418">
    <property type="entry name" value="HTH_ARSR"/>
    <property type="match status" value="1"/>
</dbReference>
<evidence type="ECO:0000313" key="5">
    <source>
        <dbReference type="EMBL" id="QUX21581.1"/>
    </source>
</evidence>
<evidence type="ECO:0000259" key="4">
    <source>
        <dbReference type="PROSITE" id="PS50987"/>
    </source>
</evidence>
<proteinExistence type="predicted"/>
<keyword evidence="2" id="KW-0238">DNA-binding</keyword>
<name>A0ABX8BHJ4_9ACTN</name>
<dbReference type="Gene3D" id="1.10.10.10">
    <property type="entry name" value="Winged helix-like DNA-binding domain superfamily/Winged helix DNA-binding domain"/>
    <property type="match status" value="1"/>
</dbReference>
<dbReference type="PANTHER" id="PTHR33154:SF12">
    <property type="entry name" value="TRANSCRIPTIONAL REGULATORY PROTEIN"/>
    <property type="match status" value="1"/>
</dbReference>
<accession>A0ABX8BHJ4</accession>
<dbReference type="Proteomes" id="UP000676079">
    <property type="component" value="Chromosome"/>
</dbReference>
<protein>
    <submittedName>
        <fullName evidence="5">Helix-turn-helix transcriptional regulator</fullName>
    </submittedName>
</protein>
<evidence type="ECO:0000256" key="2">
    <source>
        <dbReference type="ARBA" id="ARBA00023125"/>
    </source>
</evidence>
<dbReference type="NCBIfam" id="NF033788">
    <property type="entry name" value="HTH_metalloreg"/>
    <property type="match status" value="1"/>
</dbReference>
<dbReference type="InterPro" id="IPR011991">
    <property type="entry name" value="ArsR-like_HTH"/>
</dbReference>
<evidence type="ECO:0000256" key="3">
    <source>
        <dbReference type="ARBA" id="ARBA00023163"/>
    </source>
</evidence>
<dbReference type="InterPro" id="IPR001845">
    <property type="entry name" value="HTH_ArsR_DNA-bd_dom"/>
</dbReference>
<evidence type="ECO:0000256" key="1">
    <source>
        <dbReference type="ARBA" id="ARBA00023015"/>
    </source>
</evidence>
<dbReference type="Pfam" id="PF01022">
    <property type="entry name" value="HTH_5"/>
    <property type="match status" value="1"/>
</dbReference>
<dbReference type="CDD" id="cd00090">
    <property type="entry name" value="HTH_ARSR"/>
    <property type="match status" value="1"/>
</dbReference>